<protein>
    <recommendedName>
        <fullName evidence="2">Rhamnogalacturonan lyase domain-containing protein</fullName>
    </recommendedName>
</protein>
<evidence type="ECO:0008006" key="2">
    <source>
        <dbReference type="Google" id="ProtNLM"/>
    </source>
</evidence>
<sequence length="236" mass="25947">VKIKLIGTLIVFVLVNSGFSGDVEGKITFDGKAPKMKPLRMDADPVCVANNDIQPRKEWLVLDENNGVKNVLVFIKESKSGSFADNYDSPKEAAVIDQKGCVYVPHVLGVMVGQQLDILNSDGTLHNIHALPKVNKEFNKAMPRSKKQMSVTFDKVEAPFKVKCDVHPWMGAFVGVFEHPYFAVTDDSGSYTISGLAPGKYVVEAWHEKLGSQTADLTVDDSGATQNFTFTKPKKK</sequence>
<dbReference type="AlphaFoldDB" id="A0A381QA24"/>
<dbReference type="InterPro" id="IPR008969">
    <property type="entry name" value="CarboxyPept-like_regulatory"/>
</dbReference>
<feature type="non-terminal residue" evidence="1">
    <location>
        <position position="1"/>
    </location>
</feature>
<evidence type="ECO:0000313" key="1">
    <source>
        <dbReference type="EMBL" id="SUZ75704.1"/>
    </source>
</evidence>
<dbReference type="InterPro" id="IPR008972">
    <property type="entry name" value="Cupredoxin"/>
</dbReference>
<organism evidence="1">
    <name type="scientific">marine metagenome</name>
    <dbReference type="NCBI Taxonomy" id="408172"/>
    <lineage>
        <taxon>unclassified sequences</taxon>
        <taxon>metagenomes</taxon>
        <taxon>ecological metagenomes</taxon>
    </lineage>
</organism>
<dbReference type="SUPFAM" id="SSF49503">
    <property type="entry name" value="Cupredoxins"/>
    <property type="match status" value="1"/>
</dbReference>
<gene>
    <name evidence="1" type="ORF">METZ01_LOCUS28558</name>
</gene>
<dbReference type="SUPFAM" id="SSF49464">
    <property type="entry name" value="Carboxypeptidase regulatory domain-like"/>
    <property type="match status" value="1"/>
</dbReference>
<dbReference type="Pfam" id="PF13620">
    <property type="entry name" value="CarboxypepD_reg"/>
    <property type="match status" value="1"/>
</dbReference>
<name>A0A381QA24_9ZZZZ</name>
<proteinExistence type="predicted"/>
<accession>A0A381QA24</accession>
<dbReference type="Gene3D" id="2.60.40.420">
    <property type="entry name" value="Cupredoxins - blue copper proteins"/>
    <property type="match status" value="1"/>
</dbReference>
<reference evidence="1" key="1">
    <citation type="submission" date="2018-05" db="EMBL/GenBank/DDBJ databases">
        <authorList>
            <person name="Lanie J.A."/>
            <person name="Ng W.-L."/>
            <person name="Kazmierczak K.M."/>
            <person name="Andrzejewski T.M."/>
            <person name="Davidsen T.M."/>
            <person name="Wayne K.J."/>
            <person name="Tettelin H."/>
            <person name="Glass J.I."/>
            <person name="Rusch D."/>
            <person name="Podicherti R."/>
            <person name="Tsui H.-C.T."/>
            <person name="Winkler M.E."/>
        </authorList>
    </citation>
    <scope>NUCLEOTIDE SEQUENCE</scope>
</reference>
<dbReference type="EMBL" id="UINC01001255">
    <property type="protein sequence ID" value="SUZ75704.1"/>
    <property type="molecule type" value="Genomic_DNA"/>
</dbReference>